<dbReference type="AlphaFoldDB" id="A0A1E5E4X3"/>
<evidence type="ECO:0000256" key="4">
    <source>
        <dbReference type="ARBA" id="ARBA00012389"/>
    </source>
</evidence>
<dbReference type="GO" id="GO:0005524">
    <property type="term" value="F:ATP binding"/>
    <property type="evidence" value="ECO:0007669"/>
    <property type="project" value="UniProtKB-KW"/>
</dbReference>
<dbReference type="EMBL" id="AJYK02000029">
    <property type="protein sequence ID" value="OEF27601.1"/>
    <property type="molecule type" value="Genomic_DNA"/>
</dbReference>
<dbReference type="UniPathway" id="UPA00253">
    <property type="reaction ID" value="UER00332"/>
</dbReference>
<dbReference type="NCBIfam" id="NF006479">
    <property type="entry name" value="PRK08887.1"/>
    <property type="match status" value="1"/>
</dbReference>
<accession>A0A1E5E4X3</accession>
<dbReference type="GO" id="GO:0009435">
    <property type="term" value="P:NAD+ biosynthetic process"/>
    <property type="evidence" value="ECO:0007669"/>
    <property type="project" value="UniProtKB-UniPathway"/>
</dbReference>
<proteinExistence type="inferred from homology"/>
<dbReference type="Pfam" id="PF01467">
    <property type="entry name" value="CTP_transf_like"/>
    <property type="match status" value="1"/>
</dbReference>
<feature type="domain" description="Cytidyltransferase-like" evidence="15">
    <location>
        <begin position="7"/>
        <end position="146"/>
    </location>
</feature>
<evidence type="ECO:0000256" key="11">
    <source>
        <dbReference type="ARBA" id="ARBA00031253"/>
    </source>
</evidence>
<dbReference type="RefSeq" id="WP_017023650.1">
    <property type="nucleotide sequence ID" value="NZ_AJYK02000029.1"/>
</dbReference>
<dbReference type="Proteomes" id="UP000094070">
    <property type="component" value="Unassembled WGS sequence"/>
</dbReference>
<dbReference type="PANTHER" id="PTHR39321">
    <property type="entry name" value="NICOTINATE-NUCLEOTIDE ADENYLYLTRANSFERASE-RELATED"/>
    <property type="match status" value="1"/>
</dbReference>
<comment type="pathway">
    <text evidence="2">Cofactor biosynthesis; NAD(+) biosynthesis; deamido-NAD(+) from nicotinate D-ribonucleotide: step 1/1.</text>
</comment>
<comment type="catalytic activity">
    <reaction evidence="14">
        <text>nicotinate beta-D-ribonucleotide + ATP + H(+) = deamido-NAD(+) + diphosphate</text>
        <dbReference type="Rhea" id="RHEA:22860"/>
        <dbReference type="ChEBI" id="CHEBI:15378"/>
        <dbReference type="ChEBI" id="CHEBI:30616"/>
        <dbReference type="ChEBI" id="CHEBI:33019"/>
        <dbReference type="ChEBI" id="CHEBI:57502"/>
        <dbReference type="ChEBI" id="CHEBI:58437"/>
        <dbReference type="EC" id="2.7.7.18"/>
    </reaction>
</comment>
<evidence type="ECO:0000256" key="3">
    <source>
        <dbReference type="ARBA" id="ARBA00009014"/>
    </source>
</evidence>
<keyword evidence="17" id="KW-1185">Reference proteome</keyword>
<protein>
    <recommendedName>
        <fullName evidence="4">nicotinate-nucleotide adenylyltransferase</fullName>
        <ecNumber evidence="4">2.7.7.18</ecNumber>
    </recommendedName>
    <alternativeName>
        <fullName evidence="13">Deamido-NAD(+) diphosphorylase</fullName>
    </alternativeName>
    <alternativeName>
        <fullName evidence="12">Deamido-NAD(+) pyrophosphorylase</fullName>
    </alternativeName>
    <alternativeName>
        <fullName evidence="11">Nicotinate mononucleotide adenylyltransferase</fullName>
    </alternativeName>
</protein>
<evidence type="ECO:0000259" key="15">
    <source>
        <dbReference type="Pfam" id="PF01467"/>
    </source>
</evidence>
<keyword evidence="7 16" id="KW-0548">Nucleotidyltransferase</keyword>
<comment type="similarity">
    <text evidence="3">Belongs to the NadD family.</text>
</comment>
<reference evidence="16 17" key="1">
    <citation type="journal article" date="2012" name="Science">
        <title>Ecological populations of bacteria act as socially cohesive units of antibiotic production and resistance.</title>
        <authorList>
            <person name="Cordero O.X."/>
            <person name="Wildschutte H."/>
            <person name="Kirkup B."/>
            <person name="Proehl S."/>
            <person name="Ngo L."/>
            <person name="Hussain F."/>
            <person name="Le Roux F."/>
            <person name="Mincer T."/>
            <person name="Polz M.F."/>
        </authorList>
    </citation>
    <scope>NUCLEOTIDE SEQUENCE [LARGE SCALE GENOMIC DNA]</scope>
    <source>
        <strain evidence="16 17">1S-45</strain>
    </source>
</reference>
<evidence type="ECO:0000256" key="6">
    <source>
        <dbReference type="ARBA" id="ARBA00022679"/>
    </source>
</evidence>
<evidence type="ECO:0000256" key="12">
    <source>
        <dbReference type="ARBA" id="ARBA00033140"/>
    </source>
</evidence>
<keyword evidence="9" id="KW-0067">ATP-binding</keyword>
<dbReference type="CDD" id="cd02165">
    <property type="entry name" value="NMNAT"/>
    <property type="match status" value="1"/>
</dbReference>
<dbReference type="PANTHER" id="PTHR39321:SF3">
    <property type="entry name" value="PHOSPHOPANTETHEINE ADENYLYLTRANSFERASE"/>
    <property type="match status" value="1"/>
</dbReference>
<keyword evidence="10" id="KW-0520">NAD</keyword>
<evidence type="ECO:0000256" key="8">
    <source>
        <dbReference type="ARBA" id="ARBA00022741"/>
    </source>
</evidence>
<keyword evidence="8" id="KW-0547">Nucleotide-binding</keyword>
<dbReference type="eggNOG" id="COG1057">
    <property type="taxonomic scope" value="Bacteria"/>
</dbReference>
<dbReference type="GO" id="GO:0004515">
    <property type="term" value="F:nicotinate-nucleotide adenylyltransferase activity"/>
    <property type="evidence" value="ECO:0007669"/>
    <property type="project" value="UniProtKB-EC"/>
</dbReference>
<name>A0A1E5E4X3_9VIBR</name>
<dbReference type="Gene3D" id="3.40.50.620">
    <property type="entry name" value="HUPs"/>
    <property type="match status" value="1"/>
</dbReference>
<evidence type="ECO:0000256" key="5">
    <source>
        <dbReference type="ARBA" id="ARBA00022642"/>
    </source>
</evidence>
<sequence length="173" mass="19479">MKSNIAIFGSAFNPPSLGHKSVLDSLSHFDQILLVPSIAHAWGKDMLPFDIRCQMVEKFLIDVDLPNAKLSRIEEILYTPGDNVTTFSVLNNLQELYPEDGLTFVIGPDNFAKFSSFYKADAIMHQWSVLACPETLPIRSTSIRQRCLNGESIEDLTTPLVNDFIQQQGIYRD</sequence>
<evidence type="ECO:0000256" key="1">
    <source>
        <dbReference type="ARBA" id="ARBA00002324"/>
    </source>
</evidence>
<comment type="function">
    <text evidence="1">Catalyzes the reversible adenylation of nicotinate mononucleotide (NaMN) to nicotinic acid adenine dinucleotide (NaAD).</text>
</comment>
<dbReference type="STRING" id="1188252.A1QC_06095"/>
<evidence type="ECO:0000256" key="13">
    <source>
        <dbReference type="ARBA" id="ARBA00033353"/>
    </source>
</evidence>
<dbReference type="InterPro" id="IPR004821">
    <property type="entry name" value="Cyt_trans-like"/>
</dbReference>
<evidence type="ECO:0000313" key="17">
    <source>
        <dbReference type="Proteomes" id="UP000094070"/>
    </source>
</evidence>
<organism evidence="16 17">
    <name type="scientific">Vibrio rumoiensis 1S-45</name>
    <dbReference type="NCBI Taxonomy" id="1188252"/>
    <lineage>
        <taxon>Bacteria</taxon>
        <taxon>Pseudomonadati</taxon>
        <taxon>Pseudomonadota</taxon>
        <taxon>Gammaproteobacteria</taxon>
        <taxon>Vibrionales</taxon>
        <taxon>Vibrionaceae</taxon>
        <taxon>Vibrio</taxon>
    </lineage>
</organism>
<dbReference type="InterPro" id="IPR014729">
    <property type="entry name" value="Rossmann-like_a/b/a_fold"/>
</dbReference>
<comment type="caution">
    <text evidence="16">The sequence shown here is derived from an EMBL/GenBank/DDBJ whole genome shotgun (WGS) entry which is preliminary data.</text>
</comment>
<evidence type="ECO:0000256" key="14">
    <source>
        <dbReference type="ARBA" id="ARBA00048721"/>
    </source>
</evidence>
<dbReference type="SUPFAM" id="SSF52374">
    <property type="entry name" value="Nucleotidylyl transferase"/>
    <property type="match status" value="1"/>
</dbReference>
<dbReference type="EC" id="2.7.7.18" evidence="4"/>
<keyword evidence="5" id="KW-0662">Pyridine nucleotide biosynthesis</keyword>
<evidence type="ECO:0000313" key="16">
    <source>
        <dbReference type="EMBL" id="OEF27601.1"/>
    </source>
</evidence>
<evidence type="ECO:0000256" key="10">
    <source>
        <dbReference type="ARBA" id="ARBA00023027"/>
    </source>
</evidence>
<dbReference type="InterPro" id="IPR005248">
    <property type="entry name" value="NadD/NMNAT"/>
</dbReference>
<evidence type="ECO:0000256" key="9">
    <source>
        <dbReference type="ARBA" id="ARBA00022840"/>
    </source>
</evidence>
<keyword evidence="6 16" id="KW-0808">Transferase</keyword>
<dbReference type="OrthoDB" id="5295945at2"/>
<gene>
    <name evidence="16" type="ORF">A1QC_06095</name>
</gene>
<evidence type="ECO:0000256" key="7">
    <source>
        <dbReference type="ARBA" id="ARBA00022695"/>
    </source>
</evidence>
<evidence type="ECO:0000256" key="2">
    <source>
        <dbReference type="ARBA" id="ARBA00005019"/>
    </source>
</evidence>